<reference evidence="3 4" key="1">
    <citation type="submission" date="2019-07" db="EMBL/GenBank/DDBJ databases">
        <title>Sphingomonas solaris sp. nov., isolated from a solar panel from Boston, Massachusetts.</title>
        <authorList>
            <person name="Tanner K."/>
            <person name="Pascual J."/>
            <person name="Mancuso C."/>
            <person name="Pereto J."/>
            <person name="Khalil A."/>
            <person name="Vilanova C."/>
        </authorList>
    </citation>
    <scope>NUCLEOTIDE SEQUENCE [LARGE SCALE GENOMIC DNA]</scope>
    <source>
        <strain evidence="3 4">R4DWN</strain>
    </source>
</reference>
<feature type="transmembrane region" description="Helical" evidence="1">
    <location>
        <begin position="61"/>
        <end position="81"/>
    </location>
</feature>
<feature type="transmembrane region" description="Helical" evidence="1">
    <location>
        <begin position="232"/>
        <end position="255"/>
    </location>
</feature>
<dbReference type="InterPro" id="IPR000620">
    <property type="entry name" value="EamA_dom"/>
</dbReference>
<keyword evidence="1" id="KW-0472">Membrane</keyword>
<feature type="transmembrane region" description="Helical" evidence="1">
    <location>
        <begin position="30"/>
        <end position="49"/>
    </location>
</feature>
<name>A0A558RD51_9SPHN</name>
<evidence type="ECO:0000313" key="4">
    <source>
        <dbReference type="Proteomes" id="UP000318681"/>
    </source>
</evidence>
<feature type="transmembrane region" description="Helical" evidence="1">
    <location>
        <begin position="6"/>
        <end position="23"/>
    </location>
</feature>
<gene>
    <name evidence="3" type="ORF">FOY91_01625</name>
</gene>
<dbReference type="EMBL" id="VNIM01000003">
    <property type="protein sequence ID" value="TVV77260.1"/>
    <property type="molecule type" value="Genomic_DNA"/>
</dbReference>
<feature type="transmembrane region" description="Helical" evidence="1">
    <location>
        <begin position="146"/>
        <end position="166"/>
    </location>
</feature>
<keyword evidence="4" id="KW-1185">Reference proteome</keyword>
<dbReference type="AlphaFoldDB" id="A0A558RD51"/>
<comment type="caution">
    <text evidence="3">The sequence shown here is derived from an EMBL/GenBank/DDBJ whole genome shotgun (WGS) entry which is preliminary data.</text>
</comment>
<evidence type="ECO:0000313" key="3">
    <source>
        <dbReference type="EMBL" id="TVV77260.1"/>
    </source>
</evidence>
<feature type="domain" description="EamA" evidence="2">
    <location>
        <begin position="147"/>
        <end position="277"/>
    </location>
</feature>
<feature type="transmembrane region" description="Helical" evidence="1">
    <location>
        <begin position="207"/>
        <end position="226"/>
    </location>
</feature>
<evidence type="ECO:0000259" key="2">
    <source>
        <dbReference type="Pfam" id="PF00892"/>
    </source>
</evidence>
<feature type="transmembrane region" description="Helical" evidence="1">
    <location>
        <begin position="114"/>
        <end position="134"/>
    </location>
</feature>
<feature type="transmembrane region" description="Helical" evidence="1">
    <location>
        <begin position="178"/>
        <end position="195"/>
    </location>
</feature>
<keyword evidence="1" id="KW-1133">Transmembrane helix</keyword>
<keyword evidence="1" id="KW-0812">Transmembrane</keyword>
<accession>A0A558RD51</accession>
<dbReference type="InterPro" id="IPR037185">
    <property type="entry name" value="EmrE-like"/>
</dbReference>
<organism evidence="3 4">
    <name type="scientific">Alterirhizorhabdus solaris</name>
    <dbReference type="NCBI Taxonomy" id="2529389"/>
    <lineage>
        <taxon>Bacteria</taxon>
        <taxon>Pseudomonadati</taxon>
        <taxon>Pseudomonadota</taxon>
        <taxon>Alphaproteobacteria</taxon>
        <taxon>Sphingomonadales</taxon>
        <taxon>Rhizorhabdaceae</taxon>
        <taxon>Alterirhizorhabdus</taxon>
    </lineage>
</organism>
<dbReference type="GO" id="GO:0016020">
    <property type="term" value="C:membrane"/>
    <property type="evidence" value="ECO:0007669"/>
    <property type="project" value="InterPro"/>
</dbReference>
<proteinExistence type="predicted"/>
<dbReference type="OrthoDB" id="9149564at2"/>
<evidence type="ECO:0000256" key="1">
    <source>
        <dbReference type="SAM" id="Phobius"/>
    </source>
</evidence>
<feature type="transmembrane region" description="Helical" evidence="1">
    <location>
        <begin position="262"/>
        <end position="280"/>
    </location>
</feature>
<feature type="transmembrane region" description="Helical" evidence="1">
    <location>
        <begin position="88"/>
        <end position="108"/>
    </location>
</feature>
<protein>
    <submittedName>
        <fullName evidence="3">DMT family transporter</fullName>
    </submittedName>
</protein>
<dbReference type="SUPFAM" id="SSF103481">
    <property type="entry name" value="Multidrug resistance efflux transporter EmrE"/>
    <property type="match status" value="2"/>
</dbReference>
<dbReference type="RefSeq" id="WP_145147447.1">
    <property type="nucleotide sequence ID" value="NZ_VNIM01000003.1"/>
</dbReference>
<dbReference type="Pfam" id="PF00892">
    <property type="entry name" value="EamA"/>
    <property type="match status" value="1"/>
</dbReference>
<sequence>MLFGLLTALFWGVTDFLIKLLGGRLSLKSSLVWTQGASALAVLALVLAGGRLPLAGLPPSVLPMLLAVAVTNAFGLGLLYAAFQNGRVAVVAPVIGSYAIVATAIGMATGTEAVSAPLLVTLAVISAGAMLVMLESGGDGGLRPRAGAAAAAGSALFSGLSIWLAAVHVLPTTPVADVLFANFALLAIAAALWPAGRIERPVGRVTWAIILGIAAGCVAGYGFYNVGLARGGIAVVSVLATLSSAVTTLLAAAVLKEQVRGIQRLGLTIVLLGLPLLALIREMPAG</sequence>
<dbReference type="Proteomes" id="UP000318681">
    <property type="component" value="Unassembled WGS sequence"/>
</dbReference>